<reference evidence="2 3" key="1">
    <citation type="journal article" date="2019" name="Sci. Rep.">
        <title>Comparative genomics of chytrid fungi reveal insights into the obligate biotrophic and pathogenic lifestyle of Synchytrium endobioticum.</title>
        <authorList>
            <person name="van de Vossenberg B.T.L.H."/>
            <person name="Warris S."/>
            <person name="Nguyen H.D.T."/>
            <person name="van Gent-Pelzer M.P.E."/>
            <person name="Joly D.L."/>
            <person name="van de Geest H.C."/>
            <person name="Bonants P.J.M."/>
            <person name="Smith D.S."/>
            <person name="Levesque C.A."/>
            <person name="van der Lee T.A.J."/>
        </authorList>
    </citation>
    <scope>NUCLEOTIDE SEQUENCE [LARGE SCALE GENOMIC DNA]</scope>
    <source>
        <strain evidence="2 3">LEV6574</strain>
    </source>
</reference>
<evidence type="ECO:0000313" key="2">
    <source>
        <dbReference type="EMBL" id="TPX48213.1"/>
    </source>
</evidence>
<evidence type="ECO:0000313" key="1">
    <source>
        <dbReference type="EMBL" id="TPX48187.1"/>
    </source>
</evidence>
<dbReference type="Proteomes" id="UP000320475">
    <property type="component" value="Unassembled WGS sequence"/>
</dbReference>
<name>A0A507D9G9_9FUNG</name>
<protein>
    <submittedName>
        <fullName evidence="2">Uncharacterized protein</fullName>
    </submittedName>
</protein>
<dbReference type="EMBL" id="QEAM01000057">
    <property type="protein sequence ID" value="TPX48187.1"/>
    <property type="molecule type" value="Genomic_DNA"/>
</dbReference>
<gene>
    <name evidence="1" type="ORF">SeLEV6574_g02157</name>
    <name evidence="2" type="ORF">SeLEV6574_g02184</name>
</gene>
<dbReference type="EMBL" id="QEAM01000057">
    <property type="protein sequence ID" value="TPX48213.1"/>
    <property type="molecule type" value="Genomic_DNA"/>
</dbReference>
<accession>A0A507D9G9</accession>
<evidence type="ECO:0000313" key="3">
    <source>
        <dbReference type="Proteomes" id="UP000320475"/>
    </source>
</evidence>
<proteinExistence type="predicted"/>
<comment type="caution">
    <text evidence="2">The sequence shown here is derived from an EMBL/GenBank/DDBJ whole genome shotgun (WGS) entry which is preliminary data.</text>
</comment>
<dbReference type="AlphaFoldDB" id="A0A507D9G9"/>
<sequence>MKRVNGQSISLVHSSTTLAYYAPEANQSIISFDGLYDAVNYRPHGDHLLLQTPNEGIKLTLCRGKRRLKLYCSTRFSSVTMKKGRHKLFIWPTKVADGHENITTPSKFFGCVDTELMNAVVY</sequence>
<organism evidence="2 3">
    <name type="scientific">Synchytrium endobioticum</name>
    <dbReference type="NCBI Taxonomy" id="286115"/>
    <lineage>
        <taxon>Eukaryota</taxon>
        <taxon>Fungi</taxon>
        <taxon>Fungi incertae sedis</taxon>
        <taxon>Chytridiomycota</taxon>
        <taxon>Chytridiomycota incertae sedis</taxon>
        <taxon>Chytridiomycetes</taxon>
        <taxon>Synchytriales</taxon>
        <taxon>Synchytriaceae</taxon>
        <taxon>Synchytrium</taxon>
    </lineage>
</organism>